<protein>
    <submittedName>
        <fullName evidence="2">Uncharacterized protein</fullName>
    </submittedName>
</protein>
<feature type="region of interest" description="Disordered" evidence="1">
    <location>
        <begin position="38"/>
        <end position="83"/>
    </location>
</feature>
<sequence length="83" mass="9430">MKRASINQLWTNEMNDGRAADRLITLASSISERLVTARDGPQNAESIVDHRKQTQPRASIGKERMLACSPKQWRRKGSAHTYH</sequence>
<feature type="compositionally biased region" description="Basic residues" evidence="1">
    <location>
        <begin position="72"/>
        <end position="83"/>
    </location>
</feature>
<reference evidence="2 3" key="1">
    <citation type="journal article" date="2019" name="Sci. Rep.">
        <title>Orb-weaving spider Araneus ventricosus genome elucidates the spidroin gene catalogue.</title>
        <authorList>
            <person name="Kono N."/>
            <person name="Nakamura H."/>
            <person name="Ohtoshi R."/>
            <person name="Moran D.A.P."/>
            <person name="Shinohara A."/>
            <person name="Yoshida Y."/>
            <person name="Fujiwara M."/>
            <person name="Mori M."/>
            <person name="Tomita M."/>
            <person name="Arakawa K."/>
        </authorList>
    </citation>
    <scope>NUCLEOTIDE SEQUENCE [LARGE SCALE GENOMIC DNA]</scope>
</reference>
<organism evidence="2 3">
    <name type="scientific">Araneus ventricosus</name>
    <name type="common">Orbweaver spider</name>
    <name type="synonym">Epeira ventricosa</name>
    <dbReference type="NCBI Taxonomy" id="182803"/>
    <lineage>
        <taxon>Eukaryota</taxon>
        <taxon>Metazoa</taxon>
        <taxon>Ecdysozoa</taxon>
        <taxon>Arthropoda</taxon>
        <taxon>Chelicerata</taxon>
        <taxon>Arachnida</taxon>
        <taxon>Araneae</taxon>
        <taxon>Araneomorphae</taxon>
        <taxon>Entelegynae</taxon>
        <taxon>Araneoidea</taxon>
        <taxon>Araneidae</taxon>
        <taxon>Araneus</taxon>
    </lineage>
</organism>
<comment type="caution">
    <text evidence="2">The sequence shown here is derived from an EMBL/GenBank/DDBJ whole genome shotgun (WGS) entry which is preliminary data.</text>
</comment>
<proteinExistence type="predicted"/>
<dbReference type="EMBL" id="BGPR01000043">
    <property type="protein sequence ID" value="GBL85526.1"/>
    <property type="molecule type" value="Genomic_DNA"/>
</dbReference>
<gene>
    <name evidence="2" type="ORF">AVEN_34684_1</name>
</gene>
<keyword evidence="3" id="KW-1185">Reference proteome</keyword>
<accession>A0A4Y2B2M1</accession>
<dbReference type="AlphaFoldDB" id="A0A4Y2B2M1"/>
<name>A0A4Y2B2M1_ARAVE</name>
<evidence type="ECO:0000313" key="2">
    <source>
        <dbReference type="EMBL" id="GBL85526.1"/>
    </source>
</evidence>
<evidence type="ECO:0000256" key="1">
    <source>
        <dbReference type="SAM" id="MobiDB-lite"/>
    </source>
</evidence>
<evidence type="ECO:0000313" key="3">
    <source>
        <dbReference type="Proteomes" id="UP000499080"/>
    </source>
</evidence>
<dbReference type="Proteomes" id="UP000499080">
    <property type="component" value="Unassembled WGS sequence"/>
</dbReference>